<accession>J3MQA8</accession>
<reference evidence="1" key="2">
    <citation type="submission" date="2013-04" db="UniProtKB">
        <authorList>
            <consortium name="EnsemblPlants"/>
        </authorList>
    </citation>
    <scope>IDENTIFICATION</scope>
</reference>
<name>J3MQA8_ORYBR</name>
<sequence>MASEDATVGAATELLTRNRSLSGEERDAYAECQDAYAYAEHAMGAAVRKLRACSFGGLGDDYMDGLLAVERCRDRVIRLPASPLYAMVLVDRNKAGLALFLGKLLGI</sequence>
<evidence type="ECO:0000313" key="1">
    <source>
        <dbReference type="EnsemblPlants" id="OB08G12870.1"/>
    </source>
</evidence>
<organism evidence="1">
    <name type="scientific">Oryza brachyantha</name>
    <name type="common">malo sina</name>
    <dbReference type="NCBI Taxonomy" id="4533"/>
    <lineage>
        <taxon>Eukaryota</taxon>
        <taxon>Viridiplantae</taxon>
        <taxon>Streptophyta</taxon>
        <taxon>Embryophyta</taxon>
        <taxon>Tracheophyta</taxon>
        <taxon>Spermatophyta</taxon>
        <taxon>Magnoliopsida</taxon>
        <taxon>Liliopsida</taxon>
        <taxon>Poales</taxon>
        <taxon>Poaceae</taxon>
        <taxon>BOP clade</taxon>
        <taxon>Oryzoideae</taxon>
        <taxon>Oryzeae</taxon>
        <taxon>Oryzinae</taxon>
        <taxon>Oryza</taxon>
    </lineage>
</organism>
<dbReference type="PANTHER" id="PTHR34838">
    <property type="entry name" value="OS08G0142100 PROTEIN-RELATED"/>
    <property type="match status" value="1"/>
</dbReference>
<proteinExistence type="predicted"/>
<keyword evidence="2" id="KW-1185">Reference proteome</keyword>
<evidence type="ECO:0008006" key="3">
    <source>
        <dbReference type="Google" id="ProtNLM"/>
    </source>
</evidence>
<dbReference type="SUPFAM" id="SSF101148">
    <property type="entry name" value="Plant invertase/pectin methylesterase inhibitor"/>
    <property type="match status" value="1"/>
</dbReference>
<dbReference type="Gramene" id="OB08G12870.1">
    <property type="protein sequence ID" value="OB08G12870.1"/>
    <property type="gene ID" value="OB08G12870"/>
</dbReference>
<dbReference type="HOGENOM" id="CLU_2214019_0_0_1"/>
<dbReference type="EnsemblPlants" id="OB08G12870.1">
    <property type="protein sequence ID" value="OB08G12870.1"/>
    <property type="gene ID" value="OB08G12870"/>
</dbReference>
<dbReference type="Proteomes" id="UP000006038">
    <property type="component" value="Chromosome 8"/>
</dbReference>
<reference evidence="1" key="1">
    <citation type="journal article" date="2013" name="Nat. Commun.">
        <title>Whole-genome sequencing of Oryza brachyantha reveals mechanisms underlying Oryza genome evolution.</title>
        <authorList>
            <person name="Chen J."/>
            <person name="Huang Q."/>
            <person name="Gao D."/>
            <person name="Wang J."/>
            <person name="Lang Y."/>
            <person name="Liu T."/>
            <person name="Li B."/>
            <person name="Bai Z."/>
            <person name="Luis Goicoechea J."/>
            <person name="Liang C."/>
            <person name="Chen C."/>
            <person name="Zhang W."/>
            <person name="Sun S."/>
            <person name="Liao Y."/>
            <person name="Zhang X."/>
            <person name="Yang L."/>
            <person name="Song C."/>
            <person name="Wang M."/>
            <person name="Shi J."/>
            <person name="Liu G."/>
            <person name="Liu J."/>
            <person name="Zhou H."/>
            <person name="Zhou W."/>
            <person name="Yu Q."/>
            <person name="An N."/>
            <person name="Chen Y."/>
            <person name="Cai Q."/>
            <person name="Wang B."/>
            <person name="Liu B."/>
            <person name="Min J."/>
            <person name="Huang Y."/>
            <person name="Wu H."/>
            <person name="Li Z."/>
            <person name="Zhang Y."/>
            <person name="Yin Y."/>
            <person name="Song W."/>
            <person name="Jiang J."/>
            <person name="Jackson S.A."/>
            <person name="Wing R.A."/>
            <person name="Wang J."/>
            <person name="Chen M."/>
        </authorList>
    </citation>
    <scope>NUCLEOTIDE SEQUENCE [LARGE SCALE GENOMIC DNA]</scope>
    <source>
        <strain evidence="1">cv. IRGC 101232</strain>
    </source>
</reference>
<evidence type="ECO:0000313" key="2">
    <source>
        <dbReference type="Proteomes" id="UP000006038"/>
    </source>
</evidence>
<dbReference type="OMA" id="IGPAMYM"/>
<dbReference type="InterPro" id="IPR035513">
    <property type="entry name" value="Invertase/methylesterase_inhib"/>
</dbReference>
<dbReference type="AlphaFoldDB" id="J3MQA8"/>
<dbReference type="PANTHER" id="PTHR34838:SF2">
    <property type="entry name" value="OS08G0142500 PROTEIN"/>
    <property type="match status" value="1"/>
</dbReference>
<protein>
    <recommendedName>
        <fullName evidence="3">Pectinesterase inhibitor domain-containing protein</fullName>
    </recommendedName>
</protein>